<evidence type="ECO:0008006" key="2">
    <source>
        <dbReference type="Google" id="ProtNLM"/>
    </source>
</evidence>
<gene>
    <name evidence="1" type="ORF">SAVMC3_74190</name>
</gene>
<evidence type="ECO:0000313" key="1">
    <source>
        <dbReference type="EMBL" id="BBJ54790.1"/>
    </source>
</evidence>
<organism evidence="1">
    <name type="scientific">Streptomyces avermitilis</name>
    <dbReference type="NCBI Taxonomy" id="33903"/>
    <lineage>
        <taxon>Bacteria</taxon>
        <taxon>Bacillati</taxon>
        <taxon>Actinomycetota</taxon>
        <taxon>Actinomycetes</taxon>
        <taxon>Kitasatosporales</taxon>
        <taxon>Streptomycetaceae</taxon>
        <taxon>Streptomyces</taxon>
    </lineage>
</organism>
<sequence length="111" mass="11132">MRRRARLRAAETAAAVLLLLVGAGCGSRLPESDFAHRSAPPASRRTEPVRVGILTSATSPVGGSAFTGPRDGARAYFDRLNARGASTGGRSTCGPATTAAAASATTSACTG</sequence>
<proteinExistence type="predicted"/>
<protein>
    <recommendedName>
        <fullName evidence="2">Leucine-binding protein domain-containing protein</fullName>
    </recommendedName>
</protein>
<dbReference type="AlphaFoldDB" id="A0A499VPB2"/>
<dbReference type="EMBL" id="AP019621">
    <property type="protein sequence ID" value="BBJ54790.1"/>
    <property type="molecule type" value="Genomic_DNA"/>
</dbReference>
<reference evidence="1" key="1">
    <citation type="submission" date="2019-04" db="EMBL/GenBank/DDBJ databases">
        <title>Draft genome sequences of Streptomyces avermitilis MC3.</title>
        <authorList>
            <person name="Komaki H."/>
            <person name="Tamura T."/>
            <person name="Hosoyama A."/>
        </authorList>
    </citation>
    <scope>NUCLEOTIDE SEQUENCE</scope>
    <source>
        <strain evidence="1">MC3</strain>
    </source>
</reference>
<name>A0A499VPB2_STRAX</name>
<dbReference type="PROSITE" id="PS51257">
    <property type="entry name" value="PROKAR_LIPOPROTEIN"/>
    <property type="match status" value="1"/>
</dbReference>
<accession>A0A499VPB2</accession>